<gene>
    <name evidence="2" type="ORF">OG579_13545</name>
</gene>
<dbReference type="GO" id="GO:0016757">
    <property type="term" value="F:glycosyltransferase activity"/>
    <property type="evidence" value="ECO:0007669"/>
    <property type="project" value="UniProtKB-KW"/>
</dbReference>
<accession>A0AAU4JY60</accession>
<dbReference type="Proteomes" id="UP001432128">
    <property type="component" value="Chromosome"/>
</dbReference>
<dbReference type="RefSeq" id="WP_328856346.1">
    <property type="nucleotide sequence ID" value="NZ_CP108021.1"/>
</dbReference>
<evidence type="ECO:0000313" key="3">
    <source>
        <dbReference type="Proteomes" id="UP001432128"/>
    </source>
</evidence>
<dbReference type="Gene3D" id="3.90.550.10">
    <property type="entry name" value="Spore Coat Polysaccharide Biosynthesis Protein SpsA, Chain A"/>
    <property type="match status" value="1"/>
</dbReference>
<organism evidence="2 3">
    <name type="scientific">Williamsia herbipolensis</name>
    <dbReference type="NCBI Taxonomy" id="1603258"/>
    <lineage>
        <taxon>Bacteria</taxon>
        <taxon>Bacillati</taxon>
        <taxon>Actinomycetota</taxon>
        <taxon>Actinomycetes</taxon>
        <taxon>Mycobacteriales</taxon>
        <taxon>Nocardiaceae</taxon>
        <taxon>Williamsia</taxon>
    </lineage>
</organism>
<dbReference type="PANTHER" id="PTHR43646">
    <property type="entry name" value="GLYCOSYLTRANSFERASE"/>
    <property type="match status" value="1"/>
</dbReference>
<keyword evidence="2" id="KW-0808">Transferase</keyword>
<dbReference type="SUPFAM" id="SSF53448">
    <property type="entry name" value="Nucleotide-diphospho-sugar transferases"/>
    <property type="match status" value="1"/>
</dbReference>
<protein>
    <submittedName>
        <fullName evidence="2">Glycosyltransferase</fullName>
        <ecNumber evidence="2">2.4.-.-</ecNumber>
    </submittedName>
</protein>
<keyword evidence="3" id="KW-1185">Reference proteome</keyword>
<dbReference type="InterPro" id="IPR001173">
    <property type="entry name" value="Glyco_trans_2-like"/>
</dbReference>
<dbReference type="PANTHER" id="PTHR43646:SF6">
    <property type="entry name" value="PRE-MYCOFACTOCIN GLYCOSYLTRANSFERASE"/>
    <property type="match status" value="1"/>
</dbReference>
<dbReference type="EMBL" id="CP108021">
    <property type="protein sequence ID" value="WUM18758.1"/>
    <property type="molecule type" value="Genomic_DNA"/>
</dbReference>
<dbReference type="InterPro" id="IPR029044">
    <property type="entry name" value="Nucleotide-diphossugar_trans"/>
</dbReference>
<sequence length="307" mass="33385">MNAPVSGDVTLSVIVAAKDAETLIEDCLTSVLPQLRPGDDIVVIDDRSCDATAEICARLGVRLLLNSHAPGPYGARNLGAALATTTALVFFDTRCRALDGWLESHRDALRDADRPVISYSDIEVEQTPDIAAAIARHLNPFSVGTYARVGFYPACNLGVGRELFWQAGGFEEIRGGADAGLCFRATAMGAHFVVDPQTRVRWRPRATFRALQGQYRRYGTSKYRLRTDRVPLLVLDTAVFLPLRALGTFIGKPSSRASLRARIGAGIVQANFESAILRAALSDCASALRRRWPRDTRWSTHSGSGGI</sequence>
<evidence type="ECO:0000259" key="1">
    <source>
        <dbReference type="Pfam" id="PF00535"/>
    </source>
</evidence>
<reference evidence="2 3" key="1">
    <citation type="submission" date="2022-10" db="EMBL/GenBank/DDBJ databases">
        <title>The complete genomes of actinobacterial strains from the NBC collection.</title>
        <authorList>
            <person name="Joergensen T.S."/>
            <person name="Alvarez Arevalo M."/>
            <person name="Sterndorff E.B."/>
            <person name="Faurdal D."/>
            <person name="Vuksanovic O."/>
            <person name="Mourched A.-S."/>
            <person name="Charusanti P."/>
            <person name="Shaw S."/>
            <person name="Blin K."/>
            <person name="Weber T."/>
        </authorList>
    </citation>
    <scope>NUCLEOTIDE SEQUENCE [LARGE SCALE GENOMIC DNA]</scope>
    <source>
        <strain evidence="2 3">NBC_00319</strain>
    </source>
</reference>
<dbReference type="Pfam" id="PF00535">
    <property type="entry name" value="Glycos_transf_2"/>
    <property type="match status" value="1"/>
</dbReference>
<name>A0AAU4JY60_9NOCA</name>
<dbReference type="AlphaFoldDB" id="A0AAU4JY60"/>
<feature type="domain" description="Glycosyltransferase 2-like" evidence="1">
    <location>
        <begin position="12"/>
        <end position="114"/>
    </location>
</feature>
<evidence type="ECO:0000313" key="2">
    <source>
        <dbReference type="EMBL" id="WUM18758.1"/>
    </source>
</evidence>
<proteinExistence type="predicted"/>
<dbReference type="KEGG" id="whr:OG579_13545"/>
<keyword evidence="2" id="KW-0328">Glycosyltransferase</keyword>
<dbReference type="EC" id="2.4.-.-" evidence="2"/>